<protein>
    <submittedName>
        <fullName evidence="3">Uncharacterized protein</fullName>
    </submittedName>
</protein>
<accession>A0AA36EFJ4</accession>
<gene>
    <name evidence="3" type="ORF">LSALG_LOCUS30823</name>
</gene>
<keyword evidence="2" id="KW-0812">Transmembrane</keyword>
<evidence type="ECO:0000313" key="3">
    <source>
        <dbReference type="EMBL" id="CAI9291700.1"/>
    </source>
</evidence>
<organism evidence="3 4">
    <name type="scientific">Lactuca saligna</name>
    <name type="common">Willowleaf lettuce</name>
    <dbReference type="NCBI Taxonomy" id="75948"/>
    <lineage>
        <taxon>Eukaryota</taxon>
        <taxon>Viridiplantae</taxon>
        <taxon>Streptophyta</taxon>
        <taxon>Embryophyta</taxon>
        <taxon>Tracheophyta</taxon>
        <taxon>Spermatophyta</taxon>
        <taxon>Magnoliopsida</taxon>
        <taxon>eudicotyledons</taxon>
        <taxon>Gunneridae</taxon>
        <taxon>Pentapetalae</taxon>
        <taxon>asterids</taxon>
        <taxon>campanulids</taxon>
        <taxon>Asterales</taxon>
        <taxon>Asteraceae</taxon>
        <taxon>Cichorioideae</taxon>
        <taxon>Cichorieae</taxon>
        <taxon>Lactucinae</taxon>
        <taxon>Lactuca</taxon>
    </lineage>
</organism>
<sequence length="113" mass="12886">METSTQHIGASEEFSGCSKHTEVGGNTRVGGKKRDAKALEVEEEIVKLEREKKTKDTRPLFCYLVKVLMFEKFGYNFCILVITRLLICVSILASCFEKKKRKESPHHNEHAVV</sequence>
<dbReference type="AlphaFoldDB" id="A0AA36EFJ4"/>
<evidence type="ECO:0000256" key="2">
    <source>
        <dbReference type="SAM" id="Phobius"/>
    </source>
</evidence>
<keyword evidence="2" id="KW-1133">Transmembrane helix</keyword>
<proteinExistence type="predicted"/>
<dbReference type="EMBL" id="OX465082">
    <property type="protein sequence ID" value="CAI9291700.1"/>
    <property type="molecule type" value="Genomic_DNA"/>
</dbReference>
<keyword evidence="2" id="KW-0472">Membrane</keyword>
<feature type="region of interest" description="Disordered" evidence="1">
    <location>
        <begin position="1"/>
        <end position="36"/>
    </location>
</feature>
<name>A0AA36EFJ4_LACSI</name>
<dbReference type="Proteomes" id="UP001177003">
    <property type="component" value="Chromosome 6"/>
</dbReference>
<evidence type="ECO:0000256" key="1">
    <source>
        <dbReference type="SAM" id="MobiDB-lite"/>
    </source>
</evidence>
<feature type="transmembrane region" description="Helical" evidence="2">
    <location>
        <begin position="73"/>
        <end position="96"/>
    </location>
</feature>
<keyword evidence="4" id="KW-1185">Reference proteome</keyword>
<reference evidence="3" key="1">
    <citation type="submission" date="2023-04" db="EMBL/GenBank/DDBJ databases">
        <authorList>
            <person name="Vijverberg K."/>
            <person name="Xiong W."/>
            <person name="Schranz E."/>
        </authorList>
    </citation>
    <scope>NUCLEOTIDE SEQUENCE</scope>
</reference>
<evidence type="ECO:0000313" key="4">
    <source>
        <dbReference type="Proteomes" id="UP001177003"/>
    </source>
</evidence>